<dbReference type="Gene3D" id="3.40.50.2300">
    <property type="match status" value="1"/>
</dbReference>
<dbReference type="InterPro" id="IPR004358">
    <property type="entry name" value="Sig_transdc_His_kin-like_C"/>
</dbReference>
<dbReference type="Gene3D" id="2.30.30.40">
    <property type="entry name" value="SH3 Domains"/>
    <property type="match status" value="1"/>
</dbReference>
<name>A0A9E9CAV3_9CYAN</name>
<comment type="catalytic activity">
    <reaction evidence="1">
        <text>ATP + protein L-histidine = ADP + protein N-phospho-L-histidine.</text>
        <dbReference type="EC" id="2.7.13.3"/>
    </reaction>
</comment>
<feature type="modified residue" description="Phosphohistidine" evidence="7">
    <location>
        <position position="50"/>
    </location>
</feature>
<dbReference type="SMART" id="SM00448">
    <property type="entry name" value="REC"/>
    <property type="match status" value="1"/>
</dbReference>
<sequence length="1017" mass="112249">MTLDPTIREQTYRYFVQEAPELLQALEQGLLDFKSDRSLHHVHTLLRVTHTLKGASISVGLETIATVAHSLEDIFKALCQPDLMIDSEAEALLFEGVECLRLPLVAELTGRSVNHGEILDRTAAIFAQLQEKLGDCFDHNAQLPTSEELGFDVTQSIFEVGVAQRLEQLSEAIDQLQPNQLSALLRTQTEVFLGIAESLNLVGFAAIAQATMTALDQHPDQVVAIAQQALIDFREGQAAVLTGDRQQGGQPSPSLQAWAEQTTESVNPLPEVDANSLLESIWGTASADALETPTEPELNLFAAMTASSTNDWGNDRSFASSHPMHVSPPPSVNDSAAPSTVRVNVKHLDHLNYAVGELLTHQNRQLLQTEQLRFDMLTLRRRLNQHQQLLNQLRRFSDRLTMGEEALQQTRRRGKGKRNKSSSVRPSQNYLKSDVAHSQPVKPDRHSPAYLIQALLDDLVQLTESVDAIDLFARESTQTQEKQRHLLTNTRNALIEARMLPLGEVLRRFPQVLQQLETLHNKPVVLNLQGTDVLIDKAIAEKLYDPLLHLVRNAFDHGIETPTVRQEQGKSAEGHITIAAHNQGSCLMIEVRDDGKGIDFDQIRYRAVAQQRLSLEQASQLSQSQLIDLLFEPGFSTAAQVNDLSGRGIGLDVVQSQLKALRGSVTVQTQPHHGTTFTLQIPLNLTIASLLVCEAGSQVYALLDDAVEQILIPQSSHIYERHGCKALKWKKEGPEQLVPIFSLSSLLNYGAIIYPPANFRLPSVAGKETSKPIVLMRCQTGLLAIEVDRLIGEQELVIRPLGKMIEAPGYVQGASVLPTGQLALVLDGAKLVQLGIARQQANVHSHWSDSAKTLTHATAPSLLSADPSHQTGSISPPERLAPSQVPPNTRILVVEDSITSRQALVFTLQKAGYQVFQAKDGQEAIAQLQHQHHIRLVICDIEMPTMNGFEFLGHIQKLPHLSHIPVIILSSRTDHSYRSLAAQLGAIAYMTKPYIEHKLLATITDLLQQTLLNTVSE</sequence>
<feature type="domain" description="Histidine kinase" evidence="10">
    <location>
        <begin position="440"/>
        <end position="685"/>
    </location>
</feature>
<feature type="domain" description="Response regulatory" evidence="11">
    <location>
        <begin position="890"/>
        <end position="1007"/>
    </location>
</feature>
<keyword evidence="5" id="KW-0418">Kinase</keyword>
<dbReference type="InterPro" id="IPR001789">
    <property type="entry name" value="Sig_transdc_resp-reg_receiver"/>
</dbReference>
<dbReference type="CDD" id="cd00156">
    <property type="entry name" value="REC"/>
    <property type="match status" value="1"/>
</dbReference>
<evidence type="ECO:0000256" key="6">
    <source>
        <dbReference type="ARBA" id="ARBA00023012"/>
    </source>
</evidence>
<evidence type="ECO:0000256" key="1">
    <source>
        <dbReference type="ARBA" id="ARBA00000085"/>
    </source>
</evidence>
<dbReference type="InterPro" id="IPR036890">
    <property type="entry name" value="HATPase_C_sf"/>
</dbReference>
<dbReference type="PROSITE" id="PS50109">
    <property type="entry name" value="HIS_KIN"/>
    <property type="match status" value="1"/>
</dbReference>
<dbReference type="Proteomes" id="UP001163152">
    <property type="component" value="Chromosome"/>
</dbReference>
<evidence type="ECO:0000256" key="8">
    <source>
        <dbReference type="PROSITE-ProRule" id="PRU00169"/>
    </source>
</evidence>
<protein>
    <recommendedName>
        <fullName evidence="2">histidine kinase</fullName>
        <ecNumber evidence="2">2.7.13.3</ecNumber>
    </recommendedName>
</protein>
<dbReference type="Pfam" id="PF01584">
    <property type="entry name" value="CheW"/>
    <property type="match status" value="1"/>
</dbReference>
<accession>A0A9E9CAV3</accession>
<dbReference type="AlphaFoldDB" id="A0A9E9CAV3"/>
<dbReference type="SUPFAM" id="SSF52172">
    <property type="entry name" value="CheY-like"/>
    <property type="match status" value="1"/>
</dbReference>
<dbReference type="SMART" id="SM00260">
    <property type="entry name" value="CheW"/>
    <property type="match status" value="1"/>
</dbReference>
<organism evidence="13 14">
    <name type="scientific">Thermocoleostomius sinensis A174</name>
    <dbReference type="NCBI Taxonomy" id="2016057"/>
    <lineage>
        <taxon>Bacteria</taxon>
        <taxon>Bacillati</taxon>
        <taxon>Cyanobacteriota</taxon>
        <taxon>Cyanophyceae</taxon>
        <taxon>Oculatellales</taxon>
        <taxon>Oculatellaceae</taxon>
        <taxon>Thermocoleostomius</taxon>
    </lineage>
</organism>
<feature type="modified residue" description="4-aspartylphosphate" evidence="8">
    <location>
        <position position="940"/>
    </location>
</feature>
<dbReference type="GO" id="GO:0006935">
    <property type="term" value="P:chemotaxis"/>
    <property type="evidence" value="ECO:0007669"/>
    <property type="project" value="InterPro"/>
</dbReference>
<evidence type="ECO:0000259" key="12">
    <source>
        <dbReference type="PROSITE" id="PS50894"/>
    </source>
</evidence>
<dbReference type="SUPFAM" id="SSF50341">
    <property type="entry name" value="CheW-like"/>
    <property type="match status" value="1"/>
</dbReference>
<proteinExistence type="predicted"/>
<dbReference type="InterPro" id="IPR004105">
    <property type="entry name" value="CheA-like_dim"/>
</dbReference>
<evidence type="ECO:0000259" key="10">
    <source>
        <dbReference type="PROSITE" id="PS50109"/>
    </source>
</evidence>
<dbReference type="GO" id="GO:0000155">
    <property type="term" value="F:phosphorelay sensor kinase activity"/>
    <property type="evidence" value="ECO:0007669"/>
    <property type="project" value="InterPro"/>
</dbReference>
<feature type="region of interest" description="Disordered" evidence="9">
    <location>
        <begin position="407"/>
        <end position="444"/>
    </location>
</feature>
<dbReference type="InterPro" id="IPR036097">
    <property type="entry name" value="HisK_dim/P_sf"/>
</dbReference>
<dbReference type="KEGG" id="tsin:OXH18_05720"/>
<dbReference type="InterPro" id="IPR003594">
    <property type="entry name" value="HATPase_dom"/>
</dbReference>
<gene>
    <name evidence="13" type="ORF">OXH18_05720</name>
</gene>
<dbReference type="Pfam" id="PF01627">
    <property type="entry name" value="Hpt"/>
    <property type="match status" value="1"/>
</dbReference>
<dbReference type="InterPro" id="IPR037006">
    <property type="entry name" value="CheA-like_homodim_sf"/>
</dbReference>
<dbReference type="Gene3D" id="1.10.287.560">
    <property type="entry name" value="Histidine kinase CheA-like, homodimeric domain"/>
    <property type="match status" value="1"/>
</dbReference>
<dbReference type="InterPro" id="IPR051315">
    <property type="entry name" value="Bact_Chemotaxis_CheA"/>
</dbReference>
<dbReference type="EC" id="2.7.13.3" evidence="2"/>
<dbReference type="InterPro" id="IPR036641">
    <property type="entry name" value="HPT_dom_sf"/>
</dbReference>
<dbReference type="PROSITE" id="PS50110">
    <property type="entry name" value="RESPONSE_REGULATORY"/>
    <property type="match status" value="1"/>
</dbReference>
<feature type="compositionally biased region" description="Basic residues" evidence="9">
    <location>
        <begin position="410"/>
        <end position="420"/>
    </location>
</feature>
<evidence type="ECO:0000256" key="4">
    <source>
        <dbReference type="ARBA" id="ARBA00022679"/>
    </source>
</evidence>
<dbReference type="Pfam" id="PF02518">
    <property type="entry name" value="HATPase_c"/>
    <property type="match status" value="1"/>
</dbReference>
<keyword evidence="3 8" id="KW-0597">Phosphoprotein</keyword>
<dbReference type="Gene3D" id="1.20.120.160">
    <property type="entry name" value="HPT domain"/>
    <property type="match status" value="1"/>
</dbReference>
<dbReference type="SUPFAM" id="SSF55874">
    <property type="entry name" value="ATPase domain of HSP90 chaperone/DNA topoisomerase II/histidine kinase"/>
    <property type="match status" value="1"/>
</dbReference>
<dbReference type="SMART" id="SM00387">
    <property type="entry name" value="HATPase_c"/>
    <property type="match status" value="1"/>
</dbReference>
<dbReference type="CDD" id="cd00088">
    <property type="entry name" value="HPT"/>
    <property type="match status" value="1"/>
</dbReference>
<dbReference type="GO" id="GO:0005737">
    <property type="term" value="C:cytoplasm"/>
    <property type="evidence" value="ECO:0007669"/>
    <property type="project" value="InterPro"/>
</dbReference>
<dbReference type="PANTHER" id="PTHR43395:SF1">
    <property type="entry name" value="CHEMOTAXIS PROTEIN CHEA"/>
    <property type="match status" value="1"/>
</dbReference>
<dbReference type="PRINTS" id="PR00344">
    <property type="entry name" value="BCTRLSENSOR"/>
</dbReference>
<evidence type="ECO:0000256" key="7">
    <source>
        <dbReference type="PROSITE-ProRule" id="PRU00110"/>
    </source>
</evidence>
<evidence type="ECO:0000256" key="9">
    <source>
        <dbReference type="SAM" id="MobiDB-lite"/>
    </source>
</evidence>
<dbReference type="SUPFAM" id="SSF47226">
    <property type="entry name" value="Histidine-containing phosphotransfer domain, HPT domain"/>
    <property type="match status" value="1"/>
</dbReference>
<dbReference type="InterPro" id="IPR011006">
    <property type="entry name" value="CheY-like_superfamily"/>
</dbReference>
<evidence type="ECO:0000313" key="13">
    <source>
        <dbReference type="EMBL" id="WAL61487.1"/>
    </source>
</evidence>
<dbReference type="PANTHER" id="PTHR43395">
    <property type="entry name" value="SENSOR HISTIDINE KINASE CHEA"/>
    <property type="match status" value="1"/>
</dbReference>
<dbReference type="SMART" id="SM00073">
    <property type="entry name" value="HPT"/>
    <property type="match status" value="1"/>
</dbReference>
<dbReference type="FunFam" id="3.30.565.10:FF:000016">
    <property type="entry name" value="Chemotaxis protein CheA, putative"/>
    <property type="match status" value="1"/>
</dbReference>
<dbReference type="InterPro" id="IPR008207">
    <property type="entry name" value="Sig_transdc_His_kin_Hpt_dom"/>
</dbReference>
<dbReference type="RefSeq" id="WP_268611464.1">
    <property type="nucleotide sequence ID" value="NZ_CP113797.1"/>
</dbReference>
<dbReference type="InterPro" id="IPR002545">
    <property type="entry name" value="CheW-lke_dom"/>
</dbReference>
<dbReference type="Pfam" id="PF00072">
    <property type="entry name" value="Response_reg"/>
    <property type="match status" value="1"/>
</dbReference>
<keyword evidence="4" id="KW-0808">Transferase</keyword>
<feature type="region of interest" description="Disordered" evidence="9">
    <location>
        <begin position="862"/>
        <end position="884"/>
    </location>
</feature>
<evidence type="ECO:0000259" key="11">
    <source>
        <dbReference type="PROSITE" id="PS50110"/>
    </source>
</evidence>
<dbReference type="InterPro" id="IPR005467">
    <property type="entry name" value="His_kinase_dom"/>
</dbReference>
<dbReference type="SUPFAM" id="SSF47384">
    <property type="entry name" value="Homodimeric domain of signal transducing histidine kinase"/>
    <property type="match status" value="1"/>
</dbReference>
<reference evidence="13" key="1">
    <citation type="submission" date="2022-12" db="EMBL/GenBank/DDBJ databases">
        <title>Polyphasic identification of a Novel Hot-Spring Cyanobacterium Ocullathermofonsia sinensis gen nov. sp. nov. and Genomic Insights on its Adaptations to the Thermal Habitat.</title>
        <authorList>
            <person name="Daroch M."/>
            <person name="Tang J."/>
            <person name="Jiang Y."/>
        </authorList>
    </citation>
    <scope>NUCLEOTIDE SEQUENCE</scope>
    <source>
        <strain evidence="13">PKUAC-SCTA174</strain>
    </source>
</reference>
<dbReference type="PROSITE" id="PS50894">
    <property type="entry name" value="HPT"/>
    <property type="match status" value="1"/>
</dbReference>
<evidence type="ECO:0000313" key="14">
    <source>
        <dbReference type="Proteomes" id="UP001163152"/>
    </source>
</evidence>
<keyword evidence="6" id="KW-0902">Two-component regulatory system</keyword>
<dbReference type="SMART" id="SM01231">
    <property type="entry name" value="H-kinase_dim"/>
    <property type="match status" value="1"/>
</dbReference>
<evidence type="ECO:0000256" key="2">
    <source>
        <dbReference type="ARBA" id="ARBA00012438"/>
    </source>
</evidence>
<evidence type="ECO:0000256" key="5">
    <source>
        <dbReference type="ARBA" id="ARBA00022777"/>
    </source>
</evidence>
<keyword evidence="14" id="KW-1185">Reference proteome</keyword>
<dbReference type="Gene3D" id="3.30.565.10">
    <property type="entry name" value="Histidine kinase-like ATPase, C-terminal domain"/>
    <property type="match status" value="1"/>
</dbReference>
<dbReference type="InterPro" id="IPR036061">
    <property type="entry name" value="CheW-like_dom_sf"/>
</dbReference>
<evidence type="ECO:0000256" key="3">
    <source>
        <dbReference type="ARBA" id="ARBA00022553"/>
    </source>
</evidence>
<dbReference type="EMBL" id="CP113797">
    <property type="protein sequence ID" value="WAL61487.1"/>
    <property type="molecule type" value="Genomic_DNA"/>
</dbReference>
<feature type="domain" description="HPt" evidence="12">
    <location>
        <begin position="4"/>
        <end position="107"/>
    </location>
</feature>